<gene>
    <name evidence="4" type="ORF">KOW79_012129</name>
</gene>
<name>A0A9D3NJK5_9TELE</name>
<feature type="region of interest" description="Disordered" evidence="2">
    <location>
        <begin position="178"/>
        <end position="205"/>
    </location>
</feature>
<feature type="compositionally biased region" description="Low complexity" evidence="2">
    <location>
        <begin position="247"/>
        <end position="265"/>
    </location>
</feature>
<sequence length="1096" mass="126582">MELHGNSRLQDGYQYLTGNEYDQIQAARGDGSGSFGVKVQVQGIQGRPYVVLNGQNMSSQPPVYPDVFFMDQQGQEYVSTMNGQGLSIQRSLMDYRSMRQMQMPPSEVQQSTNTPSSPLLNYQRHPALLRPYDPRSNNLDLHDTPNHIKTKSNSDLNQFSTNTLPVYASNVMVKRAKFPLPGTGRGQTEDNLDSGQSSSESVPCRQSHIICRLSVPYSGEDNGYSSSRVSRGRHRNQVDPQERKRSQSAGASSSGHSSRTSPAPAGGQGTGEGLGPPASFIGCVSRNDSLLKLRTGENIYEADIRTLTAGEFEGQRSERMSPRLGRVNSRIDRGNPSRCLQQNGGHSSPEREAQVTPDILKGQQELVGQPYEEVTKQALFNYLKEGSGERDEIIRQKVTLLFEKIQMLRSCAVQNVEELSDSVAEVKELQERKDALESQAAQLKQQLEEEIKNRESLSEASGKSSDELKRLQEKLSRSEQEQVSLRQRLTDMEKELQVSIETVLQIKRERERSRTEAKNLQQQLSDMHDVLDNTKSTDLKERDTLLQELANLRMEFQELQNVHEEQEDILCWKERELIAIKGALQDEVSAHAKEVETLKEEHKEEFQKLLKAKEEVEKNVSALAQKKRDVETEQKNSHAQVQELSLAKEQLLGQVRSLEAQITTLKNIIQQSKSQEKQLRERLDKLLEEKQRLEEEFSEVRQQEEDMCAANRALTRHLEDTQSELTKLNQEHRQLKERMKQEERQIEELRKSKKDLEQERKRQDRDFEELQDEIKKVLVKSERETQRLQDEVDEAREQSSKELSALHLQLHNTQTELEKHSRISQECQEKLSGLEAELAWREAELEKAQQRCKQLEMRVQELQECNSTVQDDRERQVKLMEARVAQLQDALTEEHRSGDTLVQRMEKVKEQVEQVRAELLQERAVRQDLECDKISLERQNKDLKSRLSHLEVSQKSSQEGLVTKLELRIQELEKRLHEQERDNSTLEQANRKLERKMKEITMQLNDEHLSLQNQMDQLTLRLKVLKRQLDEAEEEIERLESSKKKLQRELDDQQEINEQLHSQISALKTDLRRKTKPVLKSLTEDEDDEQWNLSAK</sequence>
<dbReference type="OrthoDB" id="6108017at2759"/>
<accession>A0A9D3NJK5</accession>
<reference evidence="4 5" key="1">
    <citation type="submission" date="2021-06" db="EMBL/GenBank/DDBJ databases">
        <title>Chromosome-level genome assembly of the red-tail catfish (Hemibagrus wyckioides).</title>
        <authorList>
            <person name="Shao F."/>
        </authorList>
    </citation>
    <scope>NUCLEOTIDE SEQUENCE [LARGE SCALE GENOMIC DNA]</scope>
    <source>
        <strain evidence="4">EC202008001</strain>
        <tissue evidence="4">Blood</tissue>
    </source>
</reference>
<feature type="region of interest" description="Disordered" evidence="2">
    <location>
        <begin position="452"/>
        <end position="475"/>
    </location>
</feature>
<dbReference type="Proteomes" id="UP000824219">
    <property type="component" value="Linkage Group LG14"/>
</dbReference>
<organism evidence="4 5">
    <name type="scientific">Hemibagrus wyckioides</name>
    <dbReference type="NCBI Taxonomy" id="337641"/>
    <lineage>
        <taxon>Eukaryota</taxon>
        <taxon>Metazoa</taxon>
        <taxon>Chordata</taxon>
        <taxon>Craniata</taxon>
        <taxon>Vertebrata</taxon>
        <taxon>Euteleostomi</taxon>
        <taxon>Actinopterygii</taxon>
        <taxon>Neopterygii</taxon>
        <taxon>Teleostei</taxon>
        <taxon>Ostariophysi</taxon>
        <taxon>Siluriformes</taxon>
        <taxon>Bagridae</taxon>
        <taxon>Hemibagrus</taxon>
    </lineage>
</organism>
<evidence type="ECO:0000313" key="4">
    <source>
        <dbReference type="EMBL" id="KAG7324113.1"/>
    </source>
</evidence>
<dbReference type="Gene3D" id="1.10.287.1490">
    <property type="match status" value="2"/>
</dbReference>
<feature type="region of interest" description="Disordered" evidence="2">
    <location>
        <begin position="220"/>
        <end position="280"/>
    </location>
</feature>
<dbReference type="EMBL" id="JAHKSW010000014">
    <property type="protein sequence ID" value="KAG7324113.1"/>
    <property type="molecule type" value="Genomic_DNA"/>
</dbReference>
<dbReference type="GO" id="GO:0150105">
    <property type="term" value="P:protein localization to cell-cell junction"/>
    <property type="evidence" value="ECO:0007669"/>
    <property type="project" value="TreeGrafter"/>
</dbReference>
<keyword evidence="1" id="KW-0175">Coiled coil</keyword>
<dbReference type="InterPro" id="IPR002928">
    <property type="entry name" value="Myosin_tail"/>
</dbReference>
<dbReference type="Pfam" id="PF01576">
    <property type="entry name" value="Myosin_tail_1"/>
    <property type="match status" value="1"/>
</dbReference>
<dbReference type="GO" id="GO:0016459">
    <property type="term" value="C:myosin complex"/>
    <property type="evidence" value="ECO:0007669"/>
    <property type="project" value="InterPro"/>
</dbReference>
<evidence type="ECO:0000313" key="5">
    <source>
        <dbReference type="Proteomes" id="UP000824219"/>
    </source>
</evidence>
<feature type="region of interest" description="Disordered" evidence="2">
    <location>
        <begin position="327"/>
        <end position="354"/>
    </location>
</feature>
<evidence type="ECO:0000256" key="2">
    <source>
        <dbReference type="SAM" id="MobiDB-lite"/>
    </source>
</evidence>
<proteinExistence type="predicted"/>
<feature type="compositionally biased region" description="Basic and acidic residues" evidence="2">
    <location>
        <begin position="464"/>
        <end position="475"/>
    </location>
</feature>
<protein>
    <recommendedName>
        <fullName evidence="3">Myosin tail domain-containing protein</fullName>
    </recommendedName>
</protein>
<evidence type="ECO:0000259" key="3">
    <source>
        <dbReference type="Pfam" id="PF01576"/>
    </source>
</evidence>
<dbReference type="PANTHER" id="PTHR46349">
    <property type="entry name" value="CINGULIN-LIKE PROTEIN 1-RELATED"/>
    <property type="match status" value="1"/>
</dbReference>
<comment type="caution">
    <text evidence="4">The sequence shown here is derived from an EMBL/GenBank/DDBJ whole genome shotgun (WGS) entry which is preliminary data.</text>
</comment>
<dbReference type="PANTHER" id="PTHR46349:SF2">
    <property type="entry name" value="CINGULIN-LIKE PROTEIN 1"/>
    <property type="match status" value="1"/>
</dbReference>
<feature type="domain" description="Myosin tail" evidence="3">
    <location>
        <begin position="824"/>
        <end position="1070"/>
    </location>
</feature>
<evidence type="ECO:0000256" key="1">
    <source>
        <dbReference type="ARBA" id="ARBA00023054"/>
    </source>
</evidence>
<dbReference type="AlphaFoldDB" id="A0A9D3NJK5"/>
<feature type="compositionally biased region" description="Basic and acidic residues" evidence="2">
    <location>
        <begin position="236"/>
        <end position="245"/>
    </location>
</feature>
<feature type="region of interest" description="Disordered" evidence="2">
    <location>
        <begin position="1071"/>
        <end position="1096"/>
    </location>
</feature>
<feature type="region of interest" description="Disordered" evidence="2">
    <location>
        <begin position="135"/>
        <end position="158"/>
    </location>
</feature>
<keyword evidence="5" id="KW-1185">Reference proteome</keyword>
<dbReference type="GO" id="GO:0005923">
    <property type="term" value="C:bicellular tight junction"/>
    <property type="evidence" value="ECO:0007669"/>
    <property type="project" value="TreeGrafter"/>
</dbReference>